<comment type="caution">
    <text evidence="1">The sequence shown here is derived from an EMBL/GenBank/DDBJ whole genome shotgun (WGS) entry which is preliminary data.</text>
</comment>
<evidence type="ECO:0008006" key="3">
    <source>
        <dbReference type="Google" id="ProtNLM"/>
    </source>
</evidence>
<evidence type="ECO:0000313" key="2">
    <source>
        <dbReference type="Proteomes" id="UP000598426"/>
    </source>
</evidence>
<accession>A0ABR8NTK5</accession>
<protein>
    <recommendedName>
        <fullName evidence="3">WXG100 family type VII secretion target</fullName>
    </recommendedName>
</protein>
<sequence length="114" mass="11998">MPAAAAAGIHLSISRGAGRMAGMVKLDLGAIADTAADAERIRRTFDDSDDSSRAAADACGHAELAHTIRRFATTWDDRRQGMSDALGSLAGVMRDIHTAFEDLDRELGNSAGAR</sequence>
<dbReference type="Proteomes" id="UP000598426">
    <property type="component" value="Unassembled WGS sequence"/>
</dbReference>
<keyword evidence="2" id="KW-1185">Reference proteome</keyword>
<dbReference type="EMBL" id="JACXZS010000020">
    <property type="protein sequence ID" value="MBD3943944.1"/>
    <property type="molecule type" value="Genomic_DNA"/>
</dbReference>
<proteinExistence type="predicted"/>
<organism evidence="1 2">
    <name type="scientific">Microbacterium helvum</name>
    <dbReference type="NCBI Taxonomy" id="2773713"/>
    <lineage>
        <taxon>Bacteria</taxon>
        <taxon>Bacillati</taxon>
        <taxon>Actinomycetota</taxon>
        <taxon>Actinomycetes</taxon>
        <taxon>Micrococcales</taxon>
        <taxon>Microbacteriaceae</taxon>
        <taxon>Microbacterium</taxon>
    </lineage>
</organism>
<name>A0ABR8NTK5_9MICO</name>
<gene>
    <name evidence="1" type="ORF">IF188_19815</name>
</gene>
<evidence type="ECO:0000313" key="1">
    <source>
        <dbReference type="EMBL" id="MBD3943944.1"/>
    </source>
</evidence>
<reference evidence="1 2" key="1">
    <citation type="submission" date="2020-09" db="EMBL/GenBank/DDBJ databases">
        <title>Isolation and identification of active actinomycetes.</title>
        <authorList>
            <person name="Li X."/>
        </authorList>
    </citation>
    <scope>NUCLEOTIDE SEQUENCE [LARGE SCALE GENOMIC DNA]</scope>
    <source>
        <strain evidence="1 2">NEAU-LLC</strain>
    </source>
</reference>